<sequence>MSKLLHPFLPLAAAVVAIVAASAATPAVASSVATPASAVPALIPARLAALQHVRTPPTAVSRVAAPSPNGSVPWLEQEILATDGIQEDTFGAAVAIDGDVAIISAPQPGSTTGGIPAGPGRAYIFRNEGGSWVQTGVLTADDGVAGDFFGYAVAIQGDTALVGAHFASVGGHAQQGATYVFRYAGGTWTQTQKLVAADGTDQSYFGAAVTLDGDHAFVGAYAATINGNFGQGAVYAYSGVTGESLQPSGEIINPDGVANDQFGYAVAAHGGSVMIGSPNAKVGDNAAQGAVFLYEDIGGSWTQAQEIVAVDGVTNDAFGLSVSYDDVHALVGVPVGNGFLGEFYAFTLDAGTWTQTQKILAPDGATDIFYAVSVALSGDRAVVTYPGYGSGQGRVDLFGLDAAGDWNLLQAYEHPSGDPADLFPYYGFSAGISGGTFLVGAYGRKVGDNLYQGASYFYTRDELFSDGFDGG</sequence>
<dbReference type="Proteomes" id="UP000550401">
    <property type="component" value="Unassembled WGS sequence"/>
</dbReference>
<proteinExistence type="predicted"/>
<dbReference type="InterPro" id="IPR013517">
    <property type="entry name" value="FG-GAP"/>
</dbReference>
<dbReference type="SUPFAM" id="SSF69322">
    <property type="entry name" value="Tricorn protease domain 2"/>
    <property type="match status" value="1"/>
</dbReference>
<keyword evidence="1 4" id="KW-0732">Signal</keyword>
<dbReference type="SMART" id="SM00191">
    <property type="entry name" value="Int_alpha"/>
    <property type="match status" value="4"/>
</dbReference>
<keyword evidence="2" id="KW-0677">Repeat</keyword>
<comment type="caution">
    <text evidence="5">The sequence shown here is derived from an EMBL/GenBank/DDBJ whole genome shotgun (WGS) entry which is preliminary data.</text>
</comment>
<evidence type="ECO:0000256" key="3">
    <source>
        <dbReference type="ARBA" id="ARBA00023180"/>
    </source>
</evidence>
<keyword evidence="3" id="KW-0325">Glycoprotein</keyword>
<name>A0A839F390_9GAMM</name>
<accession>A0A839F390</accession>
<evidence type="ECO:0008006" key="7">
    <source>
        <dbReference type="Google" id="ProtNLM"/>
    </source>
</evidence>
<dbReference type="Pfam" id="PF14312">
    <property type="entry name" value="FG-GAP_2"/>
    <property type="match status" value="6"/>
</dbReference>
<protein>
    <recommendedName>
        <fullName evidence="7">FG-GAP repeat protein</fullName>
    </recommendedName>
</protein>
<evidence type="ECO:0000256" key="4">
    <source>
        <dbReference type="SAM" id="SignalP"/>
    </source>
</evidence>
<reference evidence="5 6" key="1">
    <citation type="submission" date="2020-07" db="EMBL/GenBank/DDBJ databases">
        <title>Genomic Encyclopedia of Type Strains, Phase IV (KMG-V): Genome sequencing to study the core and pangenomes of soil and plant-associated prokaryotes.</title>
        <authorList>
            <person name="Whitman W."/>
        </authorList>
    </citation>
    <scope>NUCLEOTIDE SEQUENCE [LARGE SCALE GENOMIC DNA]</scope>
    <source>
        <strain evidence="5 6">RH2WT43</strain>
    </source>
</reference>
<dbReference type="RefSeq" id="WP_182532094.1">
    <property type="nucleotide sequence ID" value="NZ_JACGXL010000005.1"/>
</dbReference>
<gene>
    <name evidence="5" type="ORF">FHW12_003292</name>
</gene>
<dbReference type="PANTHER" id="PTHR36220:SF1">
    <property type="entry name" value="GAMMA TUBULIN COMPLEX COMPONENT C-TERMINAL DOMAIN-CONTAINING PROTEIN"/>
    <property type="match status" value="1"/>
</dbReference>
<dbReference type="AlphaFoldDB" id="A0A839F390"/>
<dbReference type="EMBL" id="JACGXL010000005">
    <property type="protein sequence ID" value="MBA8889056.1"/>
    <property type="molecule type" value="Genomic_DNA"/>
</dbReference>
<dbReference type="InterPro" id="IPR013519">
    <property type="entry name" value="Int_alpha_beta-p"/>
</dbReference>
<evidence type="ECO:0000313" key="5">
    <source>
        <dbReference type="EMBL" id="MBA8889056.1"/>
    </source>
</evidence>
<evidence type="ECO:0000256" key="1">
    <source>
        <dbReference type="ARBA" id="ARBA00022729"/>
    </source>
</evidence>
<dbReference type="PANTHER" id="PTHR36220">
    <property type="entry name" value="UNNAMED PRODUCT"/>
    <property type="match status" value="1"/>
</dbReference>
<feature type="chain" id="PRO_5033010784" description="FG-GAP repeat protein" evidence="4">
    <location>
        <begin position="30"/>
        <end position="471"/>
    </location>
</feature>
<feature type="signal peptide" evidence="4">
    <location>
        <begin position="1"/>
        <end position="29"/>
    </location>
</feature>
<evidence type="ECO:0000256" key="2">
    <source>
        <dbReference type="ARBA" id="ARBA00022737"/>
    </source>
</evidence>
<keyword evidence="6" id="KW-1185">Reference proteome</keyword>
<dbReference type="InterPro" id="IPR028994">
    <property type="entry name" value="Integrin_alpha_N"/>
</dbReference>
<dbReference type="Gene3D" id="2.130.10.130">
    <property type="entry name" value="Integrin alpha, N-terminal"/>
    <property type="match status" value="2"/>
</dbReference>
<evidence type="ECO:0000313" key="6">
    <source>
        <dbReference type="Proteomes" id="UP000550401"/>
    </source>
</evidence>
<organism evidence="5 6">
    <name type="scientific">Dokdonella fugitiva</name>
    <dbReference type="NCBI Taxonomy" id="328517"/>
    <lineage>
        <taxon>Bacteria</taxon>
        <taxon>Pseudomonadati</taxon>
        <taxon>Pseudomonadota</taxon>
        <taxon>Gammaproteobacteria</taxon>
        <taxon>Lysobacterales</taxon>
        <taxon>Rhodanobacteraceae</taxon>
        <taxon>Dokdonella</taxon>
    </lineage>
</organism>